<dbReference type="InterPro" id="IPR036890">
    <property type="entry name" value="HATPase_C_sf"/>
</dbReference>
<dbReference type="STRING" id="1391654.AKJ09_05116"/>
<organism evidence="2 3">
    <name type="scientific">Labilithrix luteola</name>
    <dbReference type="NCBI Taxonomy" id="1391654"/>
    <lineage>
        <taxon>Bacteria</taxon>
        <taxon>Pseudomonadati</taxon>
        <taxon>Myxococcota</taxon>
        <taxon>Polyangia</taxon>
        <taxon>Polyangiales</taxon>
        <taxon>Labilitrichaceae</taxon>
        <taxon>Labilithrix</taxon>
    </lineage>
</organism>
<keyword evidence="3" id="KW-1185">Reference proteome</keyword>
<accession>A0A0K1PY66</accession>
<evidence type="ECO:0000313" key="3">
    <source>
        <dbReference type="Proteomes" id="UP000064967"/>
    </source>
</evidence>
<dbReference type="InterPro" id="IPR003594">
    <property type="entry name" value="HATPase_dom"/>
</dbReference>
<evidence type="ECO:0000259" key="1">
    <source>
        <dbReference type="Pfam" id="PF13581"/>
    </source>
</evidence>
<gene>
    <name evidence="2" type="ORF">AKJ09_05116</name>
</gene>
<dbReference type="SUPFAM" id="SSF55874">
    <property type="entry name" value="ATPase domain of HSP90 chaperone/DNA topoisomerase II/histidine kinase"/>
    <property type="match status" value="1"/>
</dbReference>
<dbReference type="Proteomes" id="UP000064967">
    <property type="component" value="Chromosome"/>
</dbReference>
<dbReference type="KEGG" id="llu:AKJ09_05116"/>
<dbReference type="Gene3D" id="3.30.565.10">
    <property type="entry name" value="Histidine kinase-like ATPase, C-terminal domain"/>
    <property type="match status" value="1"/>
</dbReference>
<name>A0A0K1PY66_9BACT</name>
<evidence type="ECO:0000313" key="2">
    <source>
        <dbReference type="EMBL" id="AKU98452.1"/>
    </source>
</evidence>
<dbReference type="CDD" id="cd16936">
    <property type="entry name" value="HATPase_RsbW-like"/>
    <property type="match status" value="1"/>
</dbReference>
<feature type="domain" description="Histidine kinase/HSP90-like ATPase" evidence="1">
    <location>
        <begin position="10"/>
        <end position="127"/>
    </location>
</feature>
<sequence length="135" mass="15049">MTLRFPAVLTYRPIAIDLVSTLIQHVEGASSDFRHELITAFGEAFNNIAIHGYRDHLDGMLELEAMLLRESITLRLLDNGREVDFGHVEPPDLASMPESGMGVFMIHALVDEVDYRAGSPNVLSLTKRTVSEKAR</sequence>
<reference evidence="2 3" key="1">
    <citation type="submission" date="2015-08" db="EMBL/GenBank/DDBJ databases">
        <authorList>
            <person name="Babu N.S."/>
            <person name="Beckwith C.J."/>
            <person name="Beseler K.G."/>
            <person name="Brison A."/>
            <person name="Carone J.V."/>
            <person name="Caskin T.P."/>
            <person name="Diamond M."/>
            <person name="Durham M.E."/>
            <person name="Foxe J.M."/>
            <person name="Go M."/>
            <person name="Henderson B.A."/>
            <person name="Jones I.B."/>
            <person name="McGettigan J.A."/>
            <person name="Micheletti S.J."/>
            <person name="Nasrallah M.E."/>
            <person name="Ortiz D."/>
            <person name="Piller C.R."/>
            <person name="Privatt S.R."/>
            <person name="Schneider S.L."/>
            <person name="Sharp S."/>
            <person name="Smith T.C."/>
            <person name="Stanton J.D."/>
            <person name="Ullery H.E."/>
            <person name="Wilson R.J."/>
            <person name="Serrano M.G."/>
            <person name="Buck G."/>
            <person name="Lee V."/>
            <person name="Wang Y."/>
            <person name="Carvalho R."/>
            <person name="Voegtly L."/>
            <person name="Shi R."/>
            <person name="Duckworth R."/>
            <person name="Johnson A."/>
            <person name="Loviza R."/>
            <person name="Walstead R."/>
            <person name="Shah Z."/>
            <person name="Kiflezghi M."/>
            <person name="Wade K."/>
            <person name="Ball S.L."/>
            <person name="Bradley K.W."/>
            <person name="Asai D.J."/>
            <person name="Bowman C.A."/>
            <person name="Russell D.A."/>
            <person name="Pope W.H."/>
            <person name="Jacobs-Sera D."/>
            <person name="Hendrix R.W."/>
            <person name="Hatfull G.F."/>
        </authorList>
    </citation>
    <scope>NUCLEOTIDE SEQUENCE [LARGE SCALE GENOMIC DNA]</scope>
    <source>
        <strain evidence="2 3">DSM 27648</strain>
    </source>
</reference>
<proteinExistence type="predicted"/>
<dbReference type="EMBL" id="CP012333">
    <property type="protein sequence ID" value="AKU98452.1"/>
    <property type="molecule type" value="Genomic_DNA"/>
</dbReference>
<dbReference type="AlphaFoldDB" id="A0A0K1PY66"/>
<protein>
    <recommendedName>
        <fullName evidence="1">Histidine kinase/HSP90-like ATPase domain-containing protein</fullName>
    </recommendedName>
</protein>
<dbReference type="Pfam" id="PF13581">
    <property type="entry name" value="HATPase_c_2"/>
    <property type="match status" value="1"/>
</dbReference>